<evidence type="ECO:0000256" key="5">
    <source>
        <dbReference type="ARBA" id="ARBA00022598"/>
    </source>
</evidence>
<evidence type="ECO:0000256" key="9">
    <source>
        <dbReference type="ARBA" id="ARBA00022960"/>
    </source>
</evidence>
<keyword evidence="9 14" id="KW-0133">Cell shape</keyword>
<dbReference type="Gene3D" id="3.90.190.20">
    <property type="entry name" value="Mur ligase, C-terminal domain"/>
    <property type="match status" value="1"/>
</dbReference>
<evidence type="ECO:0000256" key="11">
    <source>
        <dbReference type="ARBA" id="ARBA00023306"/>
    </source>
</evidence>
<dbReference type="GO" id="GO:0008763">
    <property type="term" value="F:UDP-N-acetylmuramate-L-alanine ligase activity"/>
    <property type="evidence" value="ECO:0007669"/>
    <property type="project" value="UniProtKB-UniRule"/>
</dbReference>
<dbReference type="EC" id="6.3.2.8" evidence="3 14"/>
<dbReference type="GO" id="GO:0005524">
    <property type="term" value="F:ATP binding"/>
    <property type="evidence" value="ECO:0007669"/>
    <property type="project" value="UniProtKB-UniRule"/>
</dbReference>
<keyword evidence="5 14" id="KW-0436">Ligase</keyword>
<dbReference type="InterPro" id="IPR000713">
    <property type="entry name" value="Mur_ligase_N"/>
</dbReference>
<dbReference type="PANTHER" id="PTHR43445">
    <property type="entry name" value="UDP-N-ACETYLMURAMATE--L-ALANINE LIGASE-RELATED"/>
    <property type="match status" value="1"/>
</dbReference>
<comment type="pathway">
    <text evidence="2 14">Cell wall biogenesis; peptidoglycan biosynthesis.</text>
</comment>
<dbReference type="GO" id="GO:0051301">
    <property type="term" value="P:cell division"/>
    <property type="evidence" value="ECO:0007669"/>
    <property type="project" value="UniProtKB-KW"/>
</dbReference>
<comment type="caution">
    <text evidence="18">The sequence shown here is derived from an EMBL/GenBank/DDBJ whole genome shotgun (WGS) entry which is preliminary data.</text>
</comment>
<keyword evidence="6 14" id="KW-0132">Cell division</keyword>
<dbReference type="UniPathway" id="UPA00219"/>
<dbReference type="InterPro" id="IPR036615">
    <property type="entry name" value="Mur_ligase_C_dom_sf"/>
</dbReference>
<dbReference type="EMBL" id="LUUJ01000067">
    <property type="protein sequence ID" value="OAI17428.1"/>
    <property type="molecule type" value="Genomic_DNA"/>
</dbReference>
<comment type="function">
    <text evidence="14">Cell wall formation.</text>
</comment>
<comment type="similarity">
    <text evidence="14">Belongs to the MurCDEF family.</text>
</comment>
<dbReference type="SUPFAM" id="SSF53623">
    <property type="entry name" value="MurD-like peptide ligases, catalytic domain"/>
    <property type="match status" value="1"/>
</dbReference>
<dbReference type="InterPro" id="IPR004101">
    <property type="entry name" value="Mur_ligase_C"/>
</dbReference>
<dbReference type="SUPFAM" id="SSF53244">
    <property type="entry name" value="MurD-like peptide ligases, peptide-binding domain"/>
    <property type="match status" value="1"/>
</dbReference>
<dbReference type="FunFam" id="3.40.1190.10:FF:000001">
    <property type="entry name" value="UDP-N-acetylmuramate--L-alanine ligase"/>
    <property type="match status" value="1"/>
</dbReference>
<evidence type="ECO:0000259" key="16">
    <source>
        <dbReference type="Pfam" id="PF02875"/>
    </source>
</evidence>
<dbReference type="GO" id="GO:0005737">
    <property type="term" value="C:cytoplasm"/>
    <property type="evidence" value="ECO:0007669"/>
    <property type="project" value="UniProtKB-SubCell"/>
</dbReference>
<dbReference type="SUPFAM" id="SSF51984">
    <property type="entry name" value="MurCD N-terminal domain"/>
    <property type="match status" value="1"/>
</dbReference>
<evidence type="ECO:0000259" key="17">
    <source>
        <dbReference type="Pfam" id="PF08245"/>
    </source>
</evidence>
<feature type="domain" description="Mur ligase C-terminal" evidence="16">
    <location>
        <begin position="324"/>
        <end position="459"/>
    </location>
</feature>
<evidence type="ECO:0000256" key="13">
    <source>
        <dbReference type="ARBA" id="ARBA00047833"/>
    </source>
</evidence>
<keyword evidence="4 14" id="KW-0963">Cytoplasm</keyword>
<comment type="catalytic activity">
    <reaction evidence="13 14">
        <text>UDP-N-acetyl-alpha-D-muramate + L-alanine + ATP = UDP-N-acetyl-alpha-D-muramoyl-L-alanine + ADP + phosphate + H(+)</text>
        <dbReference type="Rhea" id="RHEA:23372"/>
        <dbReference type="ChEBI" id="CHEBI:15378"/>
        <dbReference type="ChEBI" id="CHEBI:30616"/>
        <dbReference type="ChEBI" id="CHEBI:43474"/>
        <dbReference type="ChEBI" id="CHEBI:57972"/>
        <dbReference type="ChEBI" id="CHEBI:70757"/>
        <dbReference type="ChEBI" id="CHEBI:83898"/>
        <dbReference type="ChEBI" id="CHEBI:456216"/>
        <dbReference type="EC" id="6.3.2.8"/>
    </reaction>
</comment>
<evidence type="ECO:0000259" key="15">
    <source>
        <dbReference type="Pfam" id="PF01225"/>
    </source>
</evidence>
<evidence type="ECO:0000256" key="12">
    <source>
        <dbReference type="ARBA" id="ARBA00023316"/>
    </source>
</evidence>
<dbReference type="InterPro" id="IPR036565">
    <property type="entry name" value="Mur-like_cat_sf"/>
</dbReference>
<evidence type="ECO:0000256" key="8">
    <source>
        <dbReference type="ARBA" id="ARBA00022840"/>
    </source>
</evidence>
<feature type="domain" description="Mur ligase central" evidence="17">
    <location>
        <begin position="121"/>
        <end position="301"/>
    </location>
</feature>
<evidence type="ECO:0000256" key="3">
    <source>
        <dbReference type="ARBA" id="ARBA00012211"/>
    </source>
</evidence>
<proteinExistence type="inferred from homology"/>
<keyword evidence="7 14" id="KW-0547">Nucleotide-binding</keyword>
<evidence type="ECO:0000256" key="2">
    <source>
        <dbReference type="ARBA" id="ARBA00004752"/>
    </source>
</evidence>
<reference evidence="18 19" key="1">
    <citation type="submission" date="2016-03" db="EMBL/GenBank/DDBJ databases">
        <authorList>
            <person name="Ploux O."/>
        </authorList>
    </citation>
    <scope>NUCLEOTIDE SEQUENCE [LARGE SCALE GENOMIC DNA]</scope>
    <source>
        <strain evidence="18 19">R-45378</strain>
    </source>
</reference>
<comment type="subcellular location">
    <subcellularLocation>
        <location evidence="1 14">Cytoplasm</location>
    </subcellularLocation>
</comment>
<dbReference type="RefSeq" id="WP_064040262.1">
    <property type="nucleotide sequence ID" value="NZ_LUUJ01000067.1"/>
</dbReference>
<dbReference type="GO" id="GO:0071555">
    <property type="term" value="P:cell wall organization"/>
    <property type="evidence" value="ECO:0007669"/>
    <property type="project" value="UniProtKB-KW"/>
</dbReference>
<evidence type="ECO:0000256" key="1">
    <source>
        <dbReference type="ARBA" id="ARBA00004496"/>
    </source>
</evidence>
<accession>A0A177NHA5</accession>
<dbReference type="HAMAP" id="MF_00046">
    <property type="entry name" value="MurC"/>
    <property type="match status" value="1"/>
</dbReference>
<evidence type="ECO:0000313" key="19">
    <source>
        <dbReference type="Proteomes" id="UP000077857"/>
    </source>
</evidence>
<dbReference type="InterPro" id="IPR050061">
    <property type="entry name" value="MurCDEF_pg_biosynth"/>
</dbReference>
<sequence length="483" mass="52047">MNRPNIPAANQALGDIDKIHFVGIGGTGMSGIAEVLSNLGYSVSGSDIKASAVTDRLQSLGVKVYLEHKAENVADVDVVVTSTAVDKTNPEVVRAYENRIPVIPRAEMLAELMRFRFGIAVAGTHGKTTTTSLTTMMLAEGGLDPTFVIGGRLNSAGANAKLGLGKYLVAEADESDASFLFLQPMMAIVTNIDQDHMETYGGSYSKLKDTFLKFLHQLPFYGLAVMCVDDPGVCEVLPNISKPVKTYGVSSYADVRAVDIKQDGLRTHFTVLRWGSLPPLQVTLNLPGWHNMLNALAATTIATALGVDDAAIVKSLAEFKGVGRRFQINGDVDFAGGKLTLVDDYGHHPRELAATLEALRQAWPDRRKVVVFQPHRYTRTRDLFEDFVEVLSSVDVLILLDVYSAGESPITGADGKALSRSIRVRGQVDPVFVQNREDLATILAGIVEKDDVILTMGAGNVGQIAAELPQKLTEALAAQRGQP</sequence>
<dbReference type="GO" id="GO:0008360">
    <property type="term" value="P:regulation of cell shape"/>
    <property type="evidence" value="ECO:0007669"/>
    <property type="project" value="UniProtKB-KW"/>
</dbReference>
<protein>
    <recommendedName>
        <fullName evidence="3 14">UDP-N-acetylmuramate--L-alanine ligase</fullName>
        <ecNumber evidence="3 14">6.3.2.8</ecNumber>
    </recommendedName>
    <alternativeName>
        <fullName evidence="14">UDP-N-acetylmuramoyl-L-alanine synthetase</fullName>
    </alternativeName>
</protein>
<evidence type="ECO:0000256" key="14">
    <source>
        <dbReference type="HAMAP-Rule" id="MF_00046"/>
    </source>
</evidence>
<evidence type="ECO:0000256" key="7">
    <source>
        <dbReference type="ARBA" id="ARBA00022741"/>
    </source>
</evidence>
<keyword evidence="12 14" id="KW-0961">Cell wall biogenesis/degradation</keyword>
<gene>
    <name evidence="14 18" type="primary">murC</name>
    <name evidence="18" type="ORF">A1507_10925</name>
</gene>
<dbReference type="Pfam" id="PF01225">
    <property type="entry name" value="Mur_ligase"/>
    <property type="match status" value="1"/>
</dbReference>
<dbReference type="Gene3D" id="3.40.50.720">
    <property type="entry name" value="NAD(P)-binding Rossmann-like Domain"/>
    <property type="match status" value="1"/>
</dbReference>
<evidence type="ECO:0000313" key="18">
    <source>
        <dbReference type="EMBL" id="OAI17428.1"/>
    </source>
</evidence>
<dbReference type="PANTHER" id="PTHR43445:SF3">
    <property type="entry name" value="UDP-N-ACETYLMURAMATE--L-ALANINE LIGASE"/>
    <property type="match status" value="1"/>
</dbReference>
<dbReference type="Proteomes" id="UP000077857">
    <property type="component" value="Unassembled WGS sequence"/>
</dbReference>
<keyword evidence="8 14" id="KW-0067">ATP-binding</keyword>
<dbReference type="Pfam" id="PF08245">
    <property type="entry name" value="Mur_ligase_M"/>
    <property type="match status" value="1"/>
</dbReference>
<dbReference type="OrthoDB" id="9804126at2"/>
<keyword evidence="10 14" id="KW-0573">Peptidoglycan synthesis</keyword>
<dbReference type="AlphaFoldDB" id="A0A177NHA5"/>
<dbReference type="InterPro" id="IPR005758">
    <property type="entry name" value="UDP-N-AcMur_Ala_ligase_MurC"/>
</dbReference>
<evidence type="ECO:0000256" key="6">
    <source>
        <dbReference type="ARBA" id="ARBA00022618"/>
    </source>
</evidence>
<organism evidence="18 19">
    <name type="scientific">Methylomonas koyamae</name>
    <dbReference type="NCBI Taxonomy" id="702114"/>
    <lineage>
        <taxon>Bacteria</taxon>
        <taxon>Pseudomonadati</taxon>
        <taxon>Pseudomonadota</taxon>
        <taxon>Gammaproteobacteria</taxon>
        <taxon>Methylococcales</taxon>
        <taxon>Methylococcaceae</taxon>
        <taxon>Methylomonas</taxon>
    </lineage>
</organism>
<dbReference type="Gene3D" id="3.40.1190.10">
    <property type="entry name" value="Mur-like, catalytic domain"/>
    <property type="match status" value="1"/>
</dbReference>
<feature type="domain" description="Mur ligase N-terminal catalytic" evidence="15">
    <location>
        <begin position="18"/>
        <end position="115"/>
    </location>
</feature>
<keyword evidence="11 14" id="KW-0131">Cell cycle</keyword>
<dbReference type="NCBIfam" id="TIGR01082">
    <property type="entry name" value="murC"/>
    <property type="match status" value="1"/>
</dbReference>
<evidence type="ECO:0000256" key="10">
    <source>
        <dbReference type="ARBA" id="ARBA00022984"/>
    </source>
</evidence>
<name>A0A177NHA5_9GAMM</name>
<feature type="binding site" evidence="14">
    <location>
        <begin position="123"/>
        <end position="129"/>
    </location>
    <ligand>
        <name>ATP</name>
        <dbReference type="ChEBI" id="CHEBI:30616"/>
    </ligand>
</feature>
<dbReference type="InterPro" id="IPR013221">
    <property type="entry name" value="Mur_ligase_cen"/>
</dbReference>
<dbReference type="Pfam" id="PF02875">
    <property type="entry name" value="Mur_ligase_C"/>
    <property type="match status" value="1"/>
</dbReference>
<evidence type="ECO:0000256" key="4">
    <source>
        <dbReference type="ARBA" id="ARBA00022490"/>
    </source>
</evidence>
<dbReference type="GO" id="GO:0009252">
    <property type="term" value="P:peptidoglycan biosynthetic process"/>
    <property type="evidence" value="ECO:0007669"/>
    <property type="project" value="UniProtKB-UniRule"/>
</dbReference>